<dbReference type="Pfam" id="PF00226">
    <property type="entry name" value="DnaJ"/>
    <property type="match status" value="1"/>
</dbReference>
<dbReference type="InterPro" id="IPR001623">
    <property type="entry name" value="DnaJ_domain"/>
</dbReference>
<dbReference type="Proteomes" id="UP000283003">
    <property type="component" value="Unassembled WGS sequence"/>
</dbReference>
<dbReference type="SUPFAM" id="SSF46565">
    <property type="entry name" value="Chaperone J-domain"/>
    <property type="match status" value="1"/>
</dbReference>
<dbReference type="InterPro" id="IPR036869">
    <property type="entry name" value="J_dom_sf"/>
</dbReference>
<evidence type="ECO:0000313" key="7">
    <source>
        <dbReference type="EMBL" id="RVQ66529.1"/>
    </source>
</evidence>
<dbReference type="GO" id="GO:0001671">
    <property type="term" value="F:ATPase activator activity"/>
    <property type="evidence" value="ECO:0007669"/>
    <property type="project" value="TreeGrafter"/>
</dbReference>
<evidence type="ECO:0000256" key="5">
    <source>
        <dbReference type="ARBA" id="ARBA00038105"/>
    </source>
</evidence>
<evidence type="ECO:0000256" key="4">
    <source>
        <dbReference type="ARBA" id="ARBA00023136"/>
    </source>
</evidence>
<proteinExistence type="inferred from homology"/>
<comment type="similarity">
    <text evidence="5">Belongs to the TIM14 family.</text>
</comment>
<dbReference type="PANTHER" id="PTHR12763:SF28">
    <property type="entry name" value="GEO10507P1-RELATED"/>
    <property type="match status" value="1"/>
</dbReference>
<accession>A0A437GWQ8</accession>
<dbReference type="PANTHER" id="PTHR12763">
    <property type="match status" value="1"/>
</dbReference>
<name>A0A437GWQ8_9SPHN</name>
<dbReference type="AlphaFoldDB" id="A0A437GWQ8"/>
<gene>
    <name evidence="7" type="ORF">EKN06_10975</name>
</gene>
<evidence type="ECO:0000313" key="8">
    <source>
        <dbReference type="Proteomes" id="UP000283003"/>
    </source>
</evidence>
<reference evidence="7 8" key="1">
    <citation type="submission" date="2018-12" db="EMBL/GenBank/DDBJ databases">
        <title>Croceicoccus ponticola sp. nov., a lipolytic bacterium isolated from seawater.</title>
        <authorList>
            <person name="Yoon J.-H."/>
        </authorList>
    </citation>
    <scope>NUCLEOTIDE SEQUENCE [LARGE SCALE GENOMIC DNA]</scope>
    <source>
        <strain evidence="7 8">GM-16</strain>
    </source>
</reference>
<comment type="subcellular location">
    <subcellularLocation>
        <location evidence="1">Membrane</location>
        <topology evidence="1">Single-pass membrane protein</topology>
    </subcellularLocation>
</comment>
<comment type="caution">
    <text evidence="7">The sequence shown here is derived from an EMBL/GenBank/DDBJ whole genome shotgun (WGS) entry which is preliminary data.</text>
</comment>
<dbReference type="PROSITE" id="PS50076">
    <property type="entry name" value="DNAJ_2"/>
    <property type="match status" value="1"/>
</dbReference>
<dbReference type="EMBL" id="RXOL01000004">
    <property type="protein sequence ID" value="RVQ66529.1"/>
    <property type="molecule type" value="Genomic_DNA"/>
</dbReference>
<evidence type="ECO:0000256" key="1">
    <source>
        <dbReference type="ARBA" id="ARBA00004167"/>
    </source>
</evidence>
<keyword evidence="2" id="KW-0812">Transmembrane</keyword>
<feature type="domain" description="J" evidence="6">
    <location>
        <begin position="38"/>
        <end position="95"/>
    </location>
</feature>
<dbReference type="SMART" id="SM00271">
    <property type="entry name" value="DnaJ"/>
    <property type="match status" value="1"/>
</dbReference>
<dbReference type="CDD" id="cd06257">
    <property type="entry name" value="DnaJ"/>
    <property type="match status" value="1"/>
</dbReference>
<dbReference type="Gene3D" id="1.10.287.110">
    <property type="entry name" value="DnaJ domain"/>
    <property type="match status" value="1"/>
</dbReference>
<keyword evidence="3" id="KW-1133">Transmembrane helix</keyword>
<evidence type="ECO:0000259" key="6">
    <source>
        <dbReference type="PROSITE" id="PS50076"/>
    </source>
</evidence>
<organism evidence="7 8">
    <name type="scientific">Croceicoccus ponticola</name>
    <dbReference type="NCBI Taxonomy" id="2217664"/>
    <lineage>
        <taxon>Bacteria</taxon>
        <taxon>Pseudomonadati</taxon>
        <taxon>Pseudomonadota</taxon>
        <taxon>Alphaproteobacteria</taxon>
        <taxon>Sphingomonadales</taxon>
        <taxon>Erythrobacteraceae</taxon>
        <taxon>Croceicoccus</taxon>
    </lineage>
</organism>
<dbReference type="OrthoDB" id="9811070at2"/>
<protein>
    <submittedName>
        <fullName evidence="7">Molecular chaperone DnaJ</fullName>
    </submittedName>
</protein>
<keyword evidence="8" id="KW-1185">Reference proteome</keyword>
<evidence type="ECO:0000256" key="3">
    <source>
        <dbReference type="ARBA" id="ARBA00022989"/>
    </source>
</evidence>
<evidence type="ECO:0000256" key="2">
    <source>
        <dbReference type="ARBA" id="ARBA00022692"/>
    </source>
</evidence>
<keyword evidence="4" id="KW-0472">Membrane</keyword>
<dbReference type="GO" id="GO:0016020">
    <property type="term" value="C:membrane"/>
    <property type="evidence" value="ECO:0007669"/>
    <property type="project" value="UniProtKB-SubCell"/>
</dbReference>
<sequence length="95" mass="10564">MMKVVILVLVAGIAFRMLFGSWPWQAWAQSEKLQKQAQARALLGVSRSATQDEIVAAHRRAMLDAHPDKGGTPDAVHEIDTARDLLLEQTRSKND</sequence>
<dbReference type="GO" id="GO:0030150">
    <property type="term" value="P:protein import into mitochondrial matrix"/>
    <property type="evidence" value="ECO:0007669"/>
    <property type="project" value="TreeGrafter"/>
</dbReference>